<evidence type="ECO:0000256" key="5">
    <source>
        <dbReference type="ARBA" id="ARBA00022927"/>
    </source>
</evidence>
<evidence type="ECO:0000313" key="9">
    <source>
        <dbReference type="EMBL" id="GMG20493.1"/>
    </source>
</evidence>
<evidence type="ECO:0000256" key="4">
    <source>
        <dbReference type="ARBA" id="ARBA00022753"/>
    </source>
</evidence>
<keyword evidence="3 6" id="KW-0813">Transport</keyword>
<dbReference type="PROSITE" id="PS51314">
    <property type="entry name" value="VPS37_C"/>
    <property type="match status" value="1"/>
</dbReference>
<dbReference type="GO" id="GO:0072666">
    <property type="term" value="P:establishment of protein localization to vacuole"/>
    <property type="evidence" value="ECO:0007669"/>
    <property type="project" value="UniProtKB-ARBA"/>
</dbReference>
<accession>A0A9W6YT51</accession>
<evidence type="ECO:0000256" key="6">
    <source>
        <dbReference type="PROSITE-ProRule" id="PRU00646"/>
    </source>
</evidence>
<reference evidence="9" key="1">
    <citation type="submission" date="2023-04" db="EMBL/GenBank/DDBJ databases">
        <title>Ambrosiozyma monospora NBRC 1965.</title>
        <authorList>
            <person name="Ichikawa N."/>
            <person name="Sato H."/>
            <person name="Tonouchi N."/>
        </authorList>
    </citation>
    <scope>NUCLEOTIDE SEQUENCE</scope>
    <source>
        <strain evidence="9">NBRC 1965</strain>
    </source>
</reference>
<gene>
    <name evidence="9" type="ORF">Amon01_000127100</name>
</gene>
<dbReference type="GO" id="GO:0043162">
    <property type="term" value="P:ubiquitin-dependent protein catabolic process via the multivesicular body sorting pathway"/>
    <property type="evidence" value="ECO:0007669"/>
    <property type="project" value="UniProtKB-ARBA"/>
</dbReference>
<sequence>MSSPQLPLKPISNQTTGTSTPTQVAPPVTPINQISYDNLEYPLIPPTIAQEHLNFDSKPPAYVSELSTSKLQELLKDLGLLKGMIVSKNQESYKSLNDDVLAKLEKQIEFVTGLIKIHETELIPRSNSVNELLAKHSADLDNFNNLQVLMYDKLNNFSRNAISETLRQAVAASDKECEKLVIDLKSESKKLDNDRLSQFIESYRNQRQDYYLKKEKLARVSQERVGGLD</sequence>
<evidence type="ECO:0000256" key="1">
    <source>
        <dbReference type="ARBA" id="ARBA00004177"/>
    </source>
</evidence>
<dbReference type="AlphaFoldDB" id="A0A9W6YT51"/>
<evidence type="ECO:0000259" key="8">
    <source>
        <dbReference type="PROSITE" id="PS51314"/>
    </source>
</evidence>
<feature type="domain" description="VPS37 C-terminal" evidence="8">
    <location>
        <begin position="140"/>
        <end position="229"/>
    </location>
</feature>
<dbReference type="InterPro" id="IPR037202">
    <property type="entry name" value="ESCRT_assembly_dom"/>
</dbReference>
<proteinExistence type="inferred from homology"/>
<keyword evidence="10" id="KW-1185">Reference proteome</keyword>
<feature type="compositionally biased region" description="Polar residues" evidence="7">
    <location>
        <begin position="1"/>
        <end position="23"/>
    </location>
</feature>
<evidence type="ECO:0000256" key="2">
    <source>
        <dbReference type="ARBA" id="ARBA00007617"/>
    </source>
</evidence>
<dbReference type="SUPFAM" id="SSF140111">
    <property type="entry name" value="Endosomal sorting complex assembly domain"/>
    <property type="match status" value="1"/>
</dbReference>
<evidence type="ECO:0000256" key="7">
    <source>
        <dbReference type="SAM" id="MobiDB-lite"/>
    </source>
</evidence>
<dbReference type="Gene3D" id="1.10.287.660">
    <property type="entry name" value="Helix hairpin bin"/>
    <property type="match status" value="1"/>
</dbReference>
<dbReference type="EMBL" id="BSXU01000384">
    <property type="protein sequence ID" value="GMG20493.1"/>
    <property type="molecule type" value="Genomic_DNA"/>
</dbReference>
<comment type="caution">
    <text evidence="9">The sequence shown here is derived from an EMBL/GenBank/DDBJ whole genome shotgun (WGS) entry which is preliminary data.</text>
</comment>
<dbReference type="OrthoDB" id="3991664at2759"/>
<keyword evidence="5 6" id="KW-0653">Protein transport</keyword>
<comment type="subcellular location">
    <subcellularLocation>
        <location evidence="1">Endosome</location>
    </subcellularLocation>
</comment>
<dbReference type="InterPro" id="IPR009851">
    <property type="entry name" value="Mod_r"/>
</dbReference>
<dbReference type="Proteomes" id="UP001165063">
    <property type="component" value="Unassembled WGS sequence"/>
</dbReference>
<protein>
    <submittedName>
        <fullName evidence="9">Unnamed protein product</fullName>
    </submittedName>
</protein>
<dbReference type="Pfam" id="PF07200">
    <property type="entry name" value="Mod_r"/>
    <property type="match status" value="1"/>
</dbReference>
<feature type="region of interest" description="Disordered" evidence="7">
    <location>
        <begin position="1"/>
        <end position="25"/>
    </location>
</feature>
<evidence type="ECO:0000313" key="10">
    <source>
        <dbReference type="Proteomes" id="UP001165063"/>
    </source>
</evidence>
<organism evidence="9 10">
    <name type="scientific">Ambrosiozyma monospora</name>
    <name type="common">Yeast</name>
    <name type="synonym">Endomycopsis monosporus</name>
    <dbReference type="NCBI Taxonomy" id="43982"/>
    <lineage>
        <taxon>Eukaryota</taxon>
        <taxon>Fungi</taxon>
        <taxon>Dikarya</taxon>
        <taxon>Ascomycota</taxon>
        <taxon>Saccharomycotina</taxon>
        <taxon>Pichiomycetes</taxon>
        <taxon>Pichiales</taxon>
        <taxon>Pichiaceae</taxon>
        <taxon>Ambrosiozyma</taxon>
    </lineage>
</organism>
<comment type="similarity">
    <text evidence="2">Belongs to the VPS37 family.</text>
</comment>
<evidence type="ECO:0000256" key="3">
    <source>
        <dbReference type="ARBA" id="ARBA00022448"/>
    </source>
</evidence>
<dbReference type="GO" id="GO:0006886">
    <property type="term" value="P:intracellular protein transport"/>
    <property type="evidence" value="ECO:0007669"/>
    <property type="project" value="UniProtKB-ARBA"/>
</dbReference>
<keyword evidence="4" id="KW-0967">Endosome</keyword>
<name>A0A9W6YT51_AMBMO</name>
<dbReference type="GO" id="GO:0000813">
    <property type="term" value="C:ESCRT I complex"/>
    <property type="evidence" value="ECO:0007669"/>
    <property type="project" value="UniProtKB-ARBA"/>
</dbReference>
<dbReference type="InterPro" id="IPR029012">
    <property type="entry name" value="Helix_hairpin_bin_sf"/>
</dbReference>